<dbReference type="AlphaFoldDB" id="A0A146KIU3"/>
<dbReference type="PRINTS" id="PR00019">
    <property type="entry name" value="LEURICHRPT"/>
</dbReference>
<accession>A0A146KIU3</accession>
<name>A0A146KIU3_9EUKA</name>
<reference evidence="1" key="1">
    <citation type="submission" date="2015-07" db="EMBL/GenBank/DDBJ databases">
        <title>Adaptation to a free-living lifestyle via gene acquisitions in the diplomonad Trepomonas sp. PC1.</title>
        <authorList>
            <person name="Xu F."/>
            <person name="Jerlstrom-Hultqvist J."/>
            <person name="Kolisko M."/>
            <person name="Simpson A.G.B."/>
            <person name="Roger A.J."/>
            <person name="Svard S.G."/>
            <person name="Andersson J.O."/>
        </authorList>
    </citation>
    <scope>NUCLEOTIDE SEQUENCE</scope>
    <source>
        <strain evidence="1">PC1</strain>
    </source>
</reference>
<dbReference type="PROSITE" id="PS51450">
    <property type="entry name" value="LRR"/>
    <property type="match status" value="1"/>
</dbReference>
<feature type="non-terminal residue" evidence="1">
    <location>
        <position position="103"/>
    </location>
</feature>
<dbReference type="Gene3D" id="3.80.10.10">
    <property type="entry name" value="Ribonuclease Inhibitor"/>
    <property type="match status" value="1"/>
</dbReference>
<organism evidence="1">
    <name type="scientific">Trepomonas sp. PC1</name>
    <dbReference type="NCBI Taxonomy" id="1076344"/>
    <lineage>
        <taxon>Eukaryota</taxon>
        <taxon>Metamonada</taxon>
        <taxon>Diplomonadida</taxon>
        <taxon>Hexamitidae</taxon>
        <taxon>Hexamitinae</taxon>
        <taxon>Trepomonas</taxon>
    </lineage>
</organism>
<sequence>WEEKIHKVKGQLYFLSLAHSDVTEILPSFMISSLLALDLSYNNLNDTGVETQWYRLTNLHYLDLQGNNITGIHCLSGIRCLTKLSWLSLKDNHRSFKNYRSLV</sequence>
<proteinExistence type="predicted"/>
<dbReference type="Pfam" id="PF13516">
    <property type="entry name" value="LRR_6"/>
    <property type="match status" value="2"/>
</dbReference>
<dbReference type="InterPro" id="IPR001611">
    <property type="entry name" value="Leu-rich_rpt"/>
</dbReference>
<feature type="non-terminal residue" evidence="1">
    <location>
        <position position="1"/>
    </location>
</feature>
<protein>
    <submittedName>
        <fullName evidence="1">Uncharacterized protein</fullName>
    </submittedName>
</protein>
<dbReference type="InterPro" id="IPR032675">
    <property type="entry name" value="LRR_dom_sf"/>
</dbReference>
<gene>
    <name evidence="1" type="ORF">TPC1_10345</name>
</gene>
<dbReference type="SUPFAM" id="SSF52075">
    <property type="entry name" value="Outer arm dynein light chain 1"/>
    <property type="match status" value="1"/>
</dbReference>
<evidence type="ECO:0000313" key="1">
    <source>
        <dbReference type="EMBL" id="JAP96347.1"/>
    </source>
</evidence>
<dbReference type="EMBL" id="GDID01000259">
    <property type="protein sequence ID" value="JAP96347.1"/>
    <property type="molecule type" value="Transcribed_RNA"/>
</dbReference>